<name>A0A8D9FZ03_BRACM</name>
<dbReference type="Gramene" id="A09p33700.2_BraZ1">
    <property type="protein sequence ID" value="A09p33700.2_BraZ1.CDS"/>
    <property type="gene ID" value="A09g33700.2_BraZ1"/>
</dbReference>
<feature type="compositionally biased region" description="Basic and acidic residues" evidence="1">
    <location>
        <begin position="211"/>
        <end position="221"/>
    </location>
</feature>
<dbReference type="AlphaFoldDB" id="A0A8D9FZ03"/>
<feature type="region of interest" description="Disordered" evidence="1">
    <location>
        <begin position="201"/>
        <end position="228"/>
    </location>
</feature>
<organism evidence="2 3">
    <name type="scientific">Brassica campestris</name>
    <name type="common">Field mustard</name>
    <dbReference type="NCBI Taxonomy" id="3711"/>
    <lineage>
        <taxon>Eukaryota</taxon>
        <taxon>Viridiplantae</taxon>
        <taxon>Streptophyta</taxon>
        <taxon>Embryophyta</taxon>
        <taxon>Tracheophyta</taxon>
        <taxon>Spermatophyta</taxon>
        <taxon>Magnoliopsida</taxon>
        <taxon>eudicotyledons</taxon>
        <taxon>Gunneridae</taxon>
        <taxon>Pentapetalae</taxon>
        <taxon>rosids</taxon>
        <taxon>malvids</taxon>
        <taxon>Brassicales</taxon>
        <taxon>Brassicaceae</taxon>
        <taxon>Brassiceae</taxon>
        <taxon>Brassica</taxon>
    </lineage>
</organism>
<feature type="region of interest" description="Disordered" evidence="1">
    <location>
        <begin position="32"/>
        <end position="79"/>
    </location>
</feature>
<evidence type="ECO:0000256" key="1">
    <source>
        <dbReference type="SAM" id="MobiDB-lite"/>
    </source>
</evidence>
<sequence>MVGKTHGQSQMAKQNQQLTALQEINDWIAQLRKRNKERAQRPQQGERRFGDAPEAVYVEPKPPDPSRINQHPTSQTHTHHVANSRFDHKSFADKIELFTFSGGRSYLFSERNLDEWFHYNNILKEERLSYAIDQLRGNAFKWWVQEEDDRCSKIRKIYPRRYLTHVSKEKPEPVIVQVKAKVSPILDKSVNESTTTCMSHLSLSKNGDVTGTKEHEFKGEEPPGATPVMDHKMVQDTMQSMLFKEAKPILKVSHQGKINDSYKLIEVPKKEPDHKLSHEFTPKWKPKSEQSIVQVPKPMVRFILDQHVLNISMTDIMHLLFVQSYIVSRSKPCQEGGDVVVTKSMVQPESHQTVQTGHLGGTSDRGSVQGVYLYNQKDFQHETNFIGFDTQEGVHPNWNRAKIFTEQEVMNFTSQKFPSPSICEYPTLEGDSSPRKERPEEKPIIGVKRSFSDFQKAQYQEKWPRNYEVMIQSPKPAKPVLHLPQLEASRFKPWFHHSTNSWVTPPCAYNNLTA</sequence>
<feature type="compositionally biased region" description="Basic and acidic residues" evidence="1">
    <location>
        <begin position="37"/>
        <end position="51"/>
    </location>
</feature>
<protein>
    <submittedName>
        <fullName evidence="2">Uncharacterized protein</fullName>
    </submittedName>
</protein>
<dbReference type="Proteomes" id="UP000694005">
    <property type="component" value="Chromosome A09"/>
</dbReference>
<evidence type="ECO:0000313" key="2">
    <source>
        <dbReference type="EMBL" id="CAG7862903.1"/>
    </source>
</evidence>
<feature type="non-terminal residue" evidence="2">
    <location>
        <position position="1"/>
    </location>
</feature>
<proteinExistence type="predicted"/>
<accession>A0A8D9FZ03</accession>
<feature type="compositionally biased region" description="Polar residues" evidence="1">
    <location>
        <begin position="67"/>
        <end position="76"/>
    </location>
</feature>
<dbReference type="EMBL" id="LS974625">
    <property type="protein sequence ID" value="CAG7862903.1"/>
    <property type="molecule type" value="Genomic_DNA"/>
</dbReference>
<reference evidence="2 3" key="1">
    <citation type="submission" date="2021-07" db="EMBL/GenBank/DDBJ databases">
        <authorList>
            <consortium name="Genoscope - CEA"/>
            <person name="William W."/>
        </authorList>
    </citation>
    <scope>NUCLEOTIDE SEQUENCE [LARGE SCALE GENOMIC DNA]</scope>
</reference>
<evidence type="ECO:0000313" key="3">
    <source>
        <dbReference type="Proteomes" id="UP000694005"/>
    </source>
</evidence>
<gene>
    <name evidence="2" type="ORF">BRAPAZ1V2_A09P33700.2</name>
</gene>